<comment type="caution">
    <text evidence="2">The sequence shown here is derived from an EMBL/GenBank/DDBJ whole genome shotgun (WGS) entry which is preliminary data.</text>
</comment>
<evidence type="ECO:0000313" key="3">
    <source>
        <dbReference type="Proteomes" id="UP000030001"/>
    </source>
</evidence>
<dbReference type="EMBL" id="JROC01000018">
    <property type="protein sequence ID" value="KGL67561.1"/>
    <property type="molecule type" value="Genomic_DNA"/>
</dbReference>
<evidence type="ECO:0000256" key="1">
    <source>
        <dbReference type="SAM" id="Phobius"/>
    </source>
</evidence>
<keyword evidence="1" id="KW-0812">Transmembrane</keyword>
<feature type="transmembrane region" description="Helical" evidence="1">
    <location>
        <begin position="29"/>
        <end position="51"/>
    </location>
</feature>
<evidence type="ECO:0000313" key="2">
    <source>
        <dbReference type="EMBL" id="KGL67561.1"/>
    </source>
</evidence>
<feature type="transmembrane region" description="Helical" evidence="1">
    <location>
        <begin position="252"/>
        <end position="276"/>
    </location>
</feature>
<feature type="transmembrane region" description="Helical" evidence="1">
    <location>
        <begin position="220"/>
        <end position="246"/>
    </location>
</feature>
<accession>A0A099YDS2</accession>
<evidence type="ECO:0008006" key="4">
    <source>
        <dbReference type="Google" id="ProtNLM"/>
    </source>
</evidence>
<dbReference type="AlphaFoldDB" id="A0A099YDS2"/>
<keyword evidence="1" id="KW-0472">Membrane</keyword>
<gene>
    <name evidence="2" type="ORF">LX03_00625</name>
</gene>
<reference evidence="2 3" key="1">
    <citation type="submission" date="2014-09" db="EMBL/GenBank/DDBJ databases">
        <title>Lactobacillus mucosae CRL573 Genome Sequencing.</title>
        <authorList>
            <person name="Bleckwedel J."/>
            <person name="Teran L.C."/>
            <person name="Bonacina J."/>
            <person name="Saavedra L."/>
            <person name="Mozzi F.B."/>
            <person name="Raya R.R."/>
        </authorList>
    </citation>
    <scope>NUCLEOTIDE SEQUENCE [LARGE SCALE GENOMIC DNA]</scope>
    <source>
        <strain evidence="2 3">CRL573</strain>
    </source>
</reference>
<feature type="transmembrane region" description="Helical" evidence="1">
    <location>
        <begin position="136"/>
        <end position="157"/>
    </location>
</feature>
<proteinExistence type="predicted"/>
<organism evidence="2 3">
    <name type="scientific">Limosilactobacillus mucosae</name>
    <name type="common">Lactobacillus mucosae</name>
    <dbReference type="NCBI Taxonomy" id="97478"/>
    <lineage>
        <taxon>Bacteria</taxon>
        <taxon>Bacillati</taxon>
        <taxon>Bacillota</taxon>
        <taxon>Bacilli</taxon>
        <taxon>Lactobacillales</taxon>
        <taxon>Lactobacillaceae</taxon>
        <taxon>Limosilactobacillus</taxon>
    </lineage>
</organism>
<name>A0A099YDS2_LIMMU</name>
<feature type="transmembrane region" description="Helical" evidence="1">
    <location>
        <begin position="58"/>
        <end position="78"/>
    </location>
</feature>
<keyword evidence="1" id="KW-1133">Transmembrane helix</keyword>
<sequence length="332" mass="37582">MELMKRNHLPLKEFINQLKSTLKGKYNAAVWPIAGITLLYLALTALLALLFTRSAMMLGYATMLIMYGMISQVLLAVVEALGILILWFLVTFGMYFVNMSILYSYQDQIKNPNLKVSATTIWKHFKHLNKNQLLRLTLYSSLFIFLWTLPLDIVAGLVAKNQALVIAVRIANFLITFWKTLEYSQAPLLYRDQQPAFLGQSMRHALTASRRFMGGKKLSFFTVELVVSFLPMLVWGAIFGGLAYYGNYTATYFVMYAGLIIMLLGFCAYAPVVYLATAQFYEQSKPQSPISVEDAFVKTFKPVEVLTGEAYDDAADEPIAVDDREPIVENQK</sequence>
<protein>
    <recommendedName>
        <fullName evidence="4">DUF975 family protein</fullName>
    </recommendedName>
</protein>
<feature type="transmembrane region" description="Helical" evidence="1">
    <location>
        <begin position="84"/>
        <end position="105"/>
    </location>
</feature>
<dbReference type="Proteomes" id="UP000030001">
    <property type="component" value="Unassembled WGS sequence"/>
</dbReference>